<sequence>MKANAAPFFIRPHRFDDPETDDASYPELDWRGRIVLDTDEQVLWHGRVELAGYLLGRTVDDATLSWTLPRPTDLVVTDRRLAYVCAGWDLDAAPVAGAAAPRHRRRAGRVNARVATGQICWQWPARLHLSPAGADRPASRPRPADGDRPPAGPRTTGRPRPVTPGRPEQLLIVCDALRAAGRPTLAVGGDPLGTNGTVRELGHLVRRAVAGFRLTHPGTVELTPPERDALTARTRASLFSDELADPYRGVDLPGALLVEFLHRDDYYRRSPRGSRGTGRIERVRRAAERHPGSAV</sequence>
<name>A0ABV8KLX7_9ACTN</name>
<feature type="region of interest" description="Disordered" evidence="1">
    <location>
        <begin position="271"/>
        <end position="295"/>
    </location>
</feature>
<dbReference type="EMBL" id="JBHSBN010000008">
    <property type="protein sequence ID" value="MFC4107104.1"/>
    <property type="molecule type" value="Genomic_DNA"/>
</dbReference>
<keyword evidence="3" id="KW-1185">Reference proteome</keyword>
<accession>A0ABV8KLX7</accession>
<reference evidence="3" key="1">
    <citation type="journal article" date="2019" name="Int. J. Syst. Evol. Microbiol.">
        <title>The Global Catalogue of Microorganisms (GCM) 10K type strain sequencing project: providing services to taxonomists for standard genome sequencing and annotation.</title>
        <authorList>
            <consortium name="The Broad Institute Genomics Platform"/>
            <consortium name="The Broad Institute Genome Sequencing Center for Infectious Disease"/>
            <person name="Wu L."/>
            <person name="Ma J."/>
        </authorList>
    </citation>
    <scope>NUCLEOTIDE SEQUENCE [LARGE SCALE GENOMIC DNA]</scope>
    <source>
        <strain evidence="3">2902at01</strain>
    </source>
</reference>
<organism evidence="2 3">
    <name type="scientific">Micromonospora zhanjiangensis</name>
    <dbReference type="NCBI Taxonomy" id="1522057"/>
    <lineage>
        <taxon>Bacteria</taxon>
        <taxon>Bacillati</taxon>
        <taxon>Actinomycetota</taxon>
        <taxon>Actinomycetes</taxon>
        <taxon>Micromonosporales</taxon>
        <taxon>Micromonosporaceae</taxon>
        <taxon>Micromonospora</taxon>
    </lineage>
</organism>
<gene>
    <name evidence="2" type="ORF">ACFOX0_14355</name>
</gene>
<comment type="caution">
    <text evidence="2">The sequence shown here is derived from an EMBL/GenBank/DDBJ whole genome shotgun (WGS) entry which is preliminary data.</text>
</comment>
<protein>
    <submittedName>
        <fullName evidence="2">Uncharacterized protein</fullName>
    </submittedName>
</protein>
<proteinExistence type="predicted"/>
<evidence type="ECO:0000256" key="1">
    <source>
        <dbReference type="SAM" id="MobiDB-lite"/>
    </source>
</evidence>
<feature type="region of interest" description="Disordered" evidence="1">
    <location>
        <begin position="131"/>
        <end position="167"/>
    </location>
</feature>
<dbReference type="RefSeq" id="WP_377545660.1">
    <property type="nucleotide sequence ID" value="NZ_JBHSBN010000008.1"/>
</dbReference>
<evidence type="ECO:0000313" key="2">
    <source>
        <dbReference type="EMBL" id="MFC4107104.1"/>
    </source>
</evidence>
<feature type="compositionally biased region" description="Low complexity" evidence="1">
    <location>
        <begin position="153"/>
        <end position="167"/>
    </location>
</feature>
<dbReference type="Proteomes" id="UP001595868">
    <property type="component" value="Unassembled WGS sequence"/>
</dbReference>
<feature type="compositionally biased region" description="Basic and acidic residues" evidence="1">
    <location>
        <begin position="278"/>
        <end position="295"/>
    </location>
</feature>
<evidence type="ECO:0000313" key="3">
    <source>
        <dbReference type="Proteomes" id="UP001595868"/>
    </source>
</evidence>